<reference evidence="3 4" key="1">
    <citation type="submission" date="2023-09" db="EMBL/GenBank/DDBJ databases">
        <authorList>
            <person name="Rey-Velasco X."/>
        </authorList>
    </citation>
    <scope>NUCLEOTIDE SEQUENCE [LARGE SCALE GENOMIC DNA]</scope>
    <source>
        <strain evidence="3 4">P007</strain>
    </source>
</reference>
<accession>A0ABU3BKF5</accession>
<dbReference type="GO" id="GO:0008168">
    <property type="term" value="F:methyltransferase activity"/>
    <property type="evidence" value="ECO:0007669"/>
    <property type="project" value="UniProtKB-KW"/>
</dbReference>
<dbReference type="GO" id="GO:0032259">
    <property type="term" value="P:methylation"/>
    <property type="evidence" value="ECO:0007669"/>
    <property type="project" value="UniProtKB-KW"/>
</dbReference>
<dbReference type="InterPro" id="IPR029063">
    <property type="entry name" value="SAM-dependent_MTases_sf"/>
</dbReference>
<comment type="caution">
    <text evidence="3">The sequence shown here is derived from an EMBL/GenBank/DDBJ whole genome shotgun (WGS) entry which is preliminary data.</text>
</comment>
<evidence type="ECO:0000313" key="4">
    <source>
        <dbReference type="Proteomes" id="UP001250662"/>
    </source>
</evidence>
<keyword evidence="3" id="KW-0808">Transferase</keyword>
<dbReference type="SUPFAM" id="SSF53335">
    <property type="entry name" value="S-adenosyl-L-methionine-dependent methyltransferases"/>
    <property type="match status" value="1"/>
</dbReference>
<dbReference type="InterPro" id="IPR054168">
    <property type="entry name" value="PG_1098_Fer"/>
</dbReference>
<feature type="domain" description="PG-1098 ferredoxin-like" evidence="2">
    <location>
        <begin position="279"/>
        <end position="321"/>
    </location>
</feature>
<keyword evidence="3" id="KW-0489">Methyltransferase</keyword>
<protein>
    <submittedName>
        <fullName evidence="3">Class I SAM-dependent methyltransferase</fullName>
        <ecNumber evidence="3">2.1.1.-</ecNumber>
    </submittedName>
</protein>
<sequence>MNKAILKTGVQEFIKNNWSTDIVSVLLKKQLFQDITQKELVEQLEAKKKCKHKLPTWFKTPIIYYPEKLHIEQTSSEQTAEYKADLITGKLLLDITGGFGVDDYFFSKKIDQVYHCELNQKLSKIASYNFEVLGAKNIILNNEDGLDFLNKTELSFDWIFIDPSRRNEVKGKVFLLQDCLPDVPSNLDKIFEKSKNILIKTAPLLDIKQGISDLKFVKEIHIVAIKNEVKELLWILEKGFSGSIQIKTRNLKTNSNEEFDFILEDEKATLSEIDLPQKFLYEPNSAILKSGGFKSIGKAFEIKKLHEHSHLYTSEKFIDFPGRRFKIENVLPCNKKELQKLNLTKANITTRNFPESVASIRKKIKLKEGGDHYLFFTTNSNNKRIIIKGQKT</sequence>
<organism evidence="3 4">
    <name type="scientific">Croceitalea vernalis</name>
    <dbReference type="NCBI Taxonomy" id="3075599"/>
    <lineage>
        <taxon>Bacteria</taxon>
        <taxon>Pseudomonadati</taxon>
        <taxon>Bacteroidota</taxon>
        <taxon>Flavobacteriia</taxon>
        <taxon>Flavobacteriales</taxon>
        <taxon>Flavobacteriaceae</taxon>
        <taxon>Croceitalea</taxon>
    </lineage>
</organism>
<dbReference type="EMBL" id="JAVRHU010000004">
    <property type="protein sequence ID" value="MDT0622634.1"/>
    <property type="molecule type" value="Genomic_DNA"/>
</dbReference>
<dbReference type="RefSeq" id="WP_311388346.1">
    <property type="nucleotide sequence ID" value="NZ_JAVRHU010000004.1"/>
</dbReference>
<evidence type="ECO:0000259" key="1">
    <source>
        <dbReference type="Pfam" id="PF18096"/>
    </source>
</evidence>
<dbReference type="Gene3D" id="1.10.10.1110">
    <property type="entry name" value="Methyltransferase PG1098, N-terminal domain"/>
    <property type="match status" value="1"/>
</dbReference>
<dbReference type="Gene3D" id="3.40.50.150">
    <property type="entry name" value="Vaccinia Virus protein VP39"/>
    <property type="match status" value="1"/>
</dbReference>
<dbReference type="InterPro" id="IPR041497">
    <property type="entry name" value="Thump-like"/>
</dbReference>
<name>A0ABU3BKF5_9FLAO</name>
<dbReference type="Pfam" id="PF22013">
    <property type="entry name" value="PG_1098_Fer"/>
    <property type="match status" value="1"/>
</dbReference>
<gene>
    <name evidence="3" type="ORF">RM520_13475</name>
</gene>
<dbReference type="CDD" id="cd02440">
    <property type="entry name" value="AdoMet_MTases"/>
    <property type="match status" value="1"/>
</dbReference>
<dbReference type="Pfam" id="PF18096">
    <property type="entry name" value="Thump_like"/>
    <property type="match status" value="1"/>
</dbReference>
<feature type="domain" description="THUMP-like" evidence="1">
    <location>
        <begin position="322"/>
        <end position="387"/>
    </location>
</feature>
<dbReference type="Proteomes" id="UP001250662">
    <property type="component" value="Unassembled WGS sequence"/>
</dbReference>
<dbReference type="EC" id="2.1.1.-" evidence="3"/>
<proteinExistence type="predicted"/>
<keyword evidence="4" id="KW-1185">Reference proteome</keyword>
<evidence type="ECO:0000259" key="2">
    <source>
        <dbReference type="Pfam" id="PF22013"/>
    </source>
</evidence>
<evidence type="ECO:0000313" key="3">
    <source>
        <dbReference type="EMBL" id="MDT0622634.1"/>
    </source>
</evidence>